<keyword evidence="2" id="KW-1185">Reference proteome</keyword>
<dbReference type="Proteomes" id="UP000694232">
    <property type="component" value="Chromosome 2"/>
</dbReference>
<protein>
    <submittedName>
        <fullName evidence="1">Uncharacterized protein</fullName>
    </submittedName>
</protein>
<dbReference type="AlphaFoldDB" id="A0A975YMA9"/>
<evidence type="ECO:0000313" key="2">
    <source>
        <dbReference type="Proteomes" id="UP000694232"/>
    </source>
</evidence>
<dbReference type="RefSeq" id="WP_218561977.1">
    <property type="nucleotide sequence ID" value="NZ_CP076642.1"/>
</dbReference>
<organism evidence="1 2">
    <name type="scientific">Vibrio ostreae</name>
    <dbReference type="NCBI Taxonomy" id="2841925"/>
    <lineage>
        <taxon>Bacteria</taxon>
        <taxon>Pseudomonadati</taxon>
        <taxon>Pseudomonadota</taxon>
        <taxon>Gammaproteobacteria</taxon>
        <taxon>Vibrionales</taxon>
        <taxon>Vibrionaceae</taxon>
        <taxon>Vibrio</taxon>
    </lineage>
</organism>
<sequence length="186" mass="21403">MNKFKEVRLSDYGFFILSPSLMKEYLFSKKIKGKKILDKFENDKKLYLDSISKGIWLPISSIDAKKYIFCASLDSIPENTKSELGKFNLSVGDDDSIWIGSLGSLNCWDYIIFENEDKDVISYKAALTGQVINKFIKFEIPKGKYKVTLTSVAEHNESGYFLYFSLVDEFKNLIDPRDDIYSFNIG</sequence>
<accession>A0A975YMA9</accession>
<proteinExistence type="predicted"/>
<gene>
    <name evidence="1" type="ORF">KNV97_01890</name>
</gene>
<dbReference type="KEGG" id="vos:KNV97_01890"/>
<evidence type="ECO:0000313" key="1">
    <source>
        <dbReference type="EMBL" id="QXO16291.1"/>
    </source>
</evidence>
<dbReference type="EMBL" id="CP076642">
    <property type="protein sequence ID" value="QXO16291.1"/>
    <property type="molecule type" value="Genomic_DNA"/>
</dbReference>
<reference evidence="1" key="1">
    <citation type="submission" date="2021-06" db="EMBL/GenBank/DDBJ databases">
        <title>Vibrio nov. sp., novel gut bacterium isolated from Yellow Sea oyster.</title>
        <authorList>
            <person name="Muhammad N."/>
            <person name="Nguyen T.H."/>
            <person name="Lee Y.-J."/>
            <person name="Ko J."/>
            <person name="Kim S.-G."/>
        </authorList>
    </citation>
    <scope>NUCLEOTIDE SEQUENCE</scope>
    <source>
        <strain evidence="1">OG9-811</strain>
    </source>
</reference>
<name>A0A975YMA9_9VIBR</name>